<comment type="caution">
    <text evidence="15">The sequence shown here is derived from an EMBL/GenBank/DDBJ whole genome shotgun (WGS) entry which is preliminary data.</text>
</comment>
<dbReference type="FunFam" id="3.40.50.620:FF:000009">
    <property type="entry name" value="Cysteine--tRNA ligase"/>
    <property type="match status" value="1"/>
</dbReference>
<gene>
    <name evidence="13" type="primary">cysS</name>
    <name evidence="15" type="ORF">A2290_07570</name>
</gene>
<feature type="binding site" evidence="13">
    <location>
        <position position="243"/>
    </location>
    <ligand>
        <name>Zn(2+)</name>
        <dbReference type="ChEBI" id="CHEBI:29105"/>
    </ligand>
</feature>
<dbReference type="GO" id="GO:0008270">
    <property type="term" value="F:zinc ion binding"/>
    <property type="evidence" value="ECO:0007669"/>
    <property type="project" value="UniProtKB-UniRule"/>
</dbReference>
<dbReference type="SUPFAM" id="SSF47323">
    <property type="entry name" value="Anticodon-binding domain of a subclass of class I aminoacyl-tRNA synthetases"/>
    <property type="match status" value="1"/>
</dbReference>
<feature type="domain" description="Cysteinyl-tRNA synthetase class Ia DALR" evidence="14">
    <location>
        <begin position="365"/>
        <end position="428"/>
    </location>
</feature>
<dbReference type="PANTHER" id="PTHR10890:SF3">
    <property type="entry name" value="CYSTEINE--TRNA LIGASE, CYTOPLASMIC"/>
    <property type="match status" value="1"/>
</dbReference>
<evidence type="ECO:0000256" key="12">
    <source>
        <dbReference type="ARBA" id="ARBA00047398"/>
    </source>
</evidence>
<name>A0A1F4RYA4_UNCSA</name>
<dbReference type="InterPro" id="IPR024909">
    <property type="entry name" value="Cys-tRNA/MSH_ligase"/>
</dbReference>
<evidence type="ECO:0000313" key="15">
    <source>
        <dbReference type="EMBL" id="OGC13151.1"/>
    </source>
</evidence>
<keyword evidence="10 13" id="KW-0648">Protein biosynthesis</keyword>
<evidence type="ECO:0000256" key="2">
    <source>
        <dbReference type="ARBA" id="ARBA00005594"/>
    </source>
</evidence>
<feature type="binding site" evidence="13">
    <location>
        <position position="247"/>
    </location>
    <ligand>
        <name>Zn(2+)</name>
        <dbReference type="ChEBI" id="CHEBI:29105"/>
    </ligand>
</feature>
<dbReference type="Pfam" id="PF01406">
    <property type="entry name" value="tRNA-synt_1e"/>
    <property type="match status" value="1"/>
</dbReference>
<feature type="binding site" evidence="13">
    <location>
        <position position="29"/>
    </location>
    <ligand>
        <name>Zn(2+)</name>
        <dbReference type="ChEBI" id="CHEBI:29105"/>
    </ligand>
</feature>
<dbReference type="Proteomes" id="UP000177905">
    <property type="component" value="Unassembled WGS sequence"/>
</dbReference>
<dbReference type="InterPro" id="IPR009080">
    <property type="entry name" value="tRNAsynth_Ia_anticodon-bd"/>
</dbReference>
<evidence type="ECO:0000256" key="13">
    <source>
        <dbReference type="HAMAP-Rule" id="MF_00041"/>
    </source>
</evidence>
<dbReference type="GO" id="GO:0005829">
    <property type="term" value="C:cytosol"/>
    <property type="evidence" value="ECO:0007669"/>
    <property type="project" value="TreeGrafter"/>
</dbReference>
<evidence type="ECO:0000313" key="16">
    <source>
        <dbReference type="Proteomes" id="UP000177905"/>
    </source>
</evidence>
<evidence type="ECO:0000256" key="8">
    <source>
        <dbReference type="ARBA" id="ARBA00022833"/>
    </source>
</evidence>
<keyword evidence="8 13" id="KW-0862">Zinc</keyword>
<sequence>MALKIYNDLTHSSQEFEALNPQKIRMYVCGITPYDETHLGHARVYVVFDVVRRYFEYLGYEVDYVQNFTDIDDKIIKKSESLNPKSENKTIQEKCKEITERHIDSYFDIMDILNVKRATVYPKATEHIQEMIDWIKGLIKKGYAYVVDNDVYFEVSKFEDYGKLSKRKLKDMKAGVRVEIDARKKDPLDFALWKGAKEGEPSWTSPWGKGRPGWHIECSVMSTKYLGDQFDIHGGGLDLTFPHHENEIAQTEALTNKKPYVKYWMHNGFVNINQQKMSKSLGNFFSMKDILNKYDPMVIRLFLLMTHYRSPINFSDEQLNETKSAYEKIIKTVAGLDFLINKVREPEDELEVAETEDELAIFKNKFIAAMDDDFNTAQAIGTAFEFIHFINGHIKKDKIDTESLKKYKNLLFEFFNTLGILLINKTFQDPDVEDIEILINQRNEARKMKNFALADEIRNMLSARGIVIEDTSYGSKWTKGS</sequence>
<evidence type="ECO:0000259" key="14">
    <source>
        <dbReference type="SMART" id="SM00840"/>
    </source>
</evidence>
<feature type="binding site" evidence="13">
    <location>
        <position position="279"/>
    </location>
    <ligand>
        <name>ATP</name>
        <dbReference type="ChEBI" id="CHEBI:30616"/>
    </ligand>
</feature>
<proteinExistence type="inferred from homology"/>
<dbReference type="CDD" id="cd00672">
    <property type="entry name" value="CysRS_core"/>
    <property type="match status" value="1"/>
</dbReference>
<reference evidence="15 16" key="1">
    <citation type="journal article" date="2016" name="Nat. Commun.">
        <title>Thousands of microbial genomes shed light on interconnected biogeochemical processes in an aquifer system.</title>
        <authorList>
            <person name="Anantharaman K."/>
            <person name="Brown C.T."/>
            <person name="Hug L.A."/>
            <person name="Sharon I."/>
            <person name="Castelle C.J."/>
            <person name="Probst A.J."/>
            <person name="Thomas B.C."/>
            <person name="Singh A."/>
            <person name="Wilkins M.J."/>
            <person name="Karaoz U."/>
            <person name="Brodie E.L."/>
            <person name="Williams K.H."/>
            <person name="Hubbard S.S."/>
            <person name="Banfield J.F."/>
        </authorList>
    </citation>
    <scope>NUCLEOTIDE SEQUENCE [LARGE SCALE GENOMIC DNA]</scope>
</reference>
<dbReference type="GO" id="GO:0005524">
    <property type="term" value="F:ATP binding"/>
    <property type="evidence" value="ECO:0007669"/>
    <property type="project" value="UniProtKB-UniRule"/>
</dbReference>
<dbReference type="AlphaFoldDB" id="A0A1F4RYA4"/>
<feature type="short sequence motif" description="'KMSKS' region" evidence="13">
    <location>
        <begin position="276"/>
        <end position="280"/>
    </location>
</feature>
<feature type="binding site" evidence="13">
    <location>
        <position position="218"/>
    </location>
    <ligand>
        <name>Zn(2+)</name>
        <dbReference type="ChEBI" id="CHEBI:29105"/>
    </ligand>
</feature>
<evidence type="ECO:0000256" key="9">
    <source>
        <dbReference type="ARBA" id="ARBA00022840"/>
    </source>
</evidence>
<dbReference type="InterPro" id="IPR015803">
    <property type="entry name" value="Cys-tRNA-ligase"/>
</dbReference>
<dbReference type="Gene3D" id="1.20.120.1910">
    <property type="entry name" value="Cysteine-tRNA ligase, C-terminal anti-codon recognition domain"/>
    <property type="match status" value="1"/>
</dbReference>
<comment type="subcellular location">
    <subcellularLocation>
        <location evidence="1 13">Cytoplasm</location>
    </subcellularLocation>
</comment>
<keyword evidence="6 13" id="KW-0479">Metal-binding</keyword>
<dbReference type="Gene3D" id="3.40.50.620">
    <property type="entry name" value="HUPs"/>
    <property type="match status" value="1"/>
</dbReference>
<dbReference type="InterPro" id="IPR015273">
    <property type="entry name" value="Cys-tRNA-synt_Ia_DALR"/>
</dbReference>
<keyword evidence="5 13" id="KW-0436">Ligase</keyword>
<evidence type="ECO:0000256" key="10">
    <source>
        <dbReference type="ARBA" id="ARBA00022917"/>
    </source>
</evidence>
<evidence type="ECO:0000256" key="1">
    <source>
        <dbReference type="ARBA" id="ARBA00004496"/>
    </source>
</evidence>
<dbReference type="EC" id="6.1.1.16" evidence="13"/>
<organism evidence="15 16">
    <name type="scientific">candidate division WOR-1 bacterium RIFOXYB2_FULL_36_35</name>
    <dbReference type="NCBI Taxonomy" id="1802578"/>
    <lineage>
        <taxon>Bacteria</taxon>
        <taxon>Bacillati</taxon>
        <taxon>Saganbacteria</taxon>
    </lineage>
</organism>
<dbReference type="SUPFAM" id="SSF52374">
    <property type="entry name" value="Nucleotidylyl transferase"/>
    <property type="match status" value="1"/>
</dbReference>
<dbReference type="GO" id="GO:0004817">
    <property type="term" value="F:cysteine-tRNA ligase activity"/>
    <property type="evidence" value="ECO:0007669"/>
    <property type="project" value="UniProtKB-UniRule"/>
</dbReference>
<keyword evidence="11 13" id="KW-0030">Aminoacyl-tRNA synthetase</keyword>
<dbReference type="PRINTS" id="PR00983">
    <property type="entry name" value="TRNASYNTHCYS"/>
</dbReference>
<keyword evidence="4 13" id="KW-0963">Cytoplasm</keyword>
<evidence type="ECO:0000256" key="5">
    <source>
        <dbReference type="ARBA" id="ARBA00022598"/>
    </source>
</evidence>
<dbReference type="SMART" id="SM00840">
    <property type="entry name" value="DALR_2"/>
    <property type="match status" value="1"/>
</dbReference>
<keyword evidence="7 13" id="KW-0547">Nucleotide-binding</keyword>
<evidence type="ECO:0000256" key="4">
    <source>
        <dbReference type="ARBA" id="ARBA00022490"/>
    </source>
</evidence>
<comment type="catalytic activity">
    <reaction evidence="12 13">
        <text>tRNA(Cys) + L-cysteine + ATP = L-cysteinyl-tRNA(Cys) + AMP + diphosphate</text>
        <dbReference type="Rhea" id="RHEA:17773"/>
        <dbReference type="Rhea" id="RHEA-COMP:9661"/>
        <dbReference type="Rhea" id="RHEA-COMP:9679"/>
        <dbReference type="ChEBI" id="CHEBI:30616"/>
        <dbReference type="ChEBI" id="CHEBI:33019"/>
        <dbReference type="ChEBI" id="CHEBI:35235"/>
        <dbReference type="ChEBI" id="CHEBI:78442"/>
        <dbReference type="ChEBI" id="CHEBI:78517"/>
        <dbReference type="ChEBI" id="CHEBI:456215"/>
        <dbReference type="EC" id="6.1.1.16"/>
    </reaction>
</comment>
<feature type="short sequence motif" description="'HIGH' region" evidence="13">
    <location>
        <begin position="31"/>
        <end position="41"/>
    </location>
</feature>
<dbReference type="EMBL" id="MEUA01000061">
    <property type="protein sequence ID" value="OGC13151.1"/>
    <property type="molecule type" value="Genomic_DNA"/>
</dbReference>
<accession>A0A1F4RYA4</accession>
<dbReference type="PANTHER" id="PTHR10890">
    <property type="entry name" value="CYSTEINYL-TRNA SYNTHETASE"/>
    <property type="match status" value="1"/>
</dbReference>
<dbReference type="GO" id="GO:0006423">
    <property type="term" value="P:cysteinyl-tRNA aminoacylation"/>
    <property type="evidence" value="ECO:0007669"/>
    <property type="project" value="UniProtKB-UniRule"/>
</dbReference>
<comment type="cofactor">
    <cofactor evidence="13">
        <name>Zn(2+)</name>
        <dbReference type="ChEBI" id="CHEBI:29105"/>
    </cofactor>
    <text evidence="13">Binds 1 zinc ion per subunit.</text>
</comment>
<evidence type="ECO:0000256" key="3">
    <source>
        <dbReference type="ARBA" id="ARBA00011245"/>
    </source>
</evidence>
<dbReference type="NCBIfam" id="TIGR00435">
    <property type="entry name" value="cysS"/>
    <property type="match status" value="1"/>
</dbReference>
<keyword evidence="9 13" id="KW-0067">ATP-binding</keyword>
<evidence type="ECO:0000256" key="6">
    <source>
        <dbReference type="ARBA" id="ARBA00022723"/>
    </source>
</evidence>
<evidence type="ECO:0000256" key="11">
    <source>
        <dbReference type="ARBA" id="ARBA00023146"/>
    </source>
</evidence>
<dbReference type="HAMAP" id="MF_00041">
    <property type="entry name" value="Cys_tRNA_synth"/>
    <property type="match status" value="1"/>
</dbReference>
<evidence type="ECO:0000256" key="7">
    <source>
        <dbReference type="ARBA" id="ARBA00022741"/>
    </source>
</evidence>
<comment type="similarity">
    <text evidence="2 13">Belongs to the class-I aminoacyl-tRNA synthetase family.</text>
</comment>
<protein>
    <recommendedName>
        <fullName evidence="13">Cysteine--tRNA ligase</fullName>
        <ecNumber evidence="13">6.1.1.16</ecNumber>
    </recommendedName>
    <alternativeName>
        <fullName evidence="13">Cysteinyl-tRNA synthetase</fullName>
        <shortName evidence="13">CysRS</shortName>
    </alternativeName>
</protein>
<dbReference type="Pfam" id="PF09190">
    <property type="entry name" value="DALR_2"/>
    <property type="match status" value="1"/>
</dbReference>
<dbReference type="InterPro" id="IPR014729">
    <property type="entry name" value="Rossmann-like_a/b/a_fold"/>
</dbReference>
<dbReference type="InterPro" id="IPR032678">
    <property type="entry name" value="tRNA-synt_1_cat_dom"/>
</dbReference>
<comment type="subunit">
    <text evidence="3 13">Monomer.</text>
</comment>